<organism evidence="1 2">
    <name type="scientific">Parabacteroides merdae CL03T12C32</name>
    <dbReference type="NCBI Taxonomy" id="999420"/>
    <lineage>
        <taxon>Bacteria</taxon>
        <taxon>Pseudomonadati</taxon>
        <taxon>Bacteroidota</taxon>
        <taxon>Bacteroidia</taxon>
        <taxon>Bacteroidales</taxon>
        <taxon>Tannerellaceae</taxon>
        <taxon>Parabacteroides</taxon>
    </lineage>
</organism>
<dbReference type="Proteomes" id="UP000006271">
    <property type="component" value="Unassembled WGS sequence"/>
</dbReference>
<name>K5YGK3_9BACT</name>
<proteinExistence type="predicted"/>
<evidence type="ECO:0000313" key="1">
    <source>
        <dbReference type="EMBL" id="EKN12712.1"/>
    </source>
</evidence>
<reference evidence="1 2" key="1">
    <citation type="submission" date="2012-02" db="EMBL/GenBank/DDBJ databases">
        <title>The Genome Sequence of Parabacteroides merdae CL03T12C32.</title>
        <authorList>
            <consortium name="The Broad Institute Genome Sequencing Platform"/>
            <person name="Earl A."/>
            <person name="Ward D."/>
            <person name="Feldgarden M."/>
            <person name="Gevers D."/>
            <person name="Zitomersky N.L."/>
            <person name="Coyne M.J."/>
            <person name="Comstock L.E."/>
            <person name="Young S.K."/>
            <person name="Zeng Q."/>
            <person name="Gargeya S."/>
            <person name="Fitzgerald M."/>
            <person name="Haas B."/>
            <person name="Abouelleil A."/>
            <person name="Alvarado L."/>
            <person name="Arachchi H.M."/>
            <person name="Berlin A."/>
            <person name="Chapman S.B."/>
            <person name="Gearin G."/>
            <person name="Goldberg J."/>
            <person name="Griggs A."/>
            <person name="Gujja S."/>
            <person name="Hansen M."/>
            <person name="Heiman D."/>
            <person name="Howarth C."/>
            <person name="Larimer J."/>
            <person name="Lui A."/>
            <person name="MacDonald P.J.P."/>
            <person name="McCowen C."/>
            <person name="Montmayeur A."/>
            <person name="Murphy C."/>
            <person name="Neiman D."/>
            <person name="Pearson M."/>
            <person name="Priest M."/>
            <person name="Roberts A."/>
            <person name="Saif S."/>
            <person name="Shea T."/>
            <person name="Sisk P."/>
            <person name="Stolte C."/>
            <person name="Sykes S."/>
            <person name="Wortman J."/>
            <person name="Nusbaum C."/>
            <person name="Birren B."/>
        </authorList>
    </citation>
    <scope>NUCLEOTIDE SEQUENCE [LARGE SCALE GENOMIC DNA]</scope>
    <source>
        <strain evidence="1 2">CL03T12C32</strain>
    </source>
</reference>
<dbReference type="HOGENOM" id="CLU_2555219_0_0_10"/>
<dbReference type="EMBL" id="AGZQ01000010">
    <property type="protein sequence ID" value="EKN12712.1"/>
    <property type="molecule type" value="Genomic_DNA"/>
</dbReference>
<protein>
    <submittedName>
        <fullName evidence="1">Uncharacterized protein</fullName>
    </submittedName>
</protein>
<gene>
    <name evidence="1" type="ORF">HMPREF1060_01961</name>
</gene>
<evidence type="ECO:0000313" key="2">
    <source>
        <dbReference type="Proteomes" id="UP000006271"/>
    </source>
</evidence>
<dbReference type="AlphaFoldDB" id="K5YGK3"/>
<comment type="caution">
    <text evidence="1">The sequence shown here is derived from an EMBL/GenBank/DDBJ whole genome shotgun (WGS) entry which is preliminary data.</text>
</comment>
<accession>K5YGK3</accession>
<sequence length="84" mass="10205">MSIWKLQYPPLDLKIYNKFLVYSRVNPLTVDEMQNFEKGKSITTNADRTLKRSMRRNLYRCKLRRDVLIELLKKVGFIPEKQWK</sequence>
<dbReference type="PATRIC" id="fig|999420.3.peg.2009"/>